<feature type="transmembrane region" description="Helical" evidence="1">
    <location>
        <begin position="2955"/>
        <end position="2976"/>
    </location>
</feature>
<protein>
    <recommendedName>
        <fullName evidence="3">EGF-like domain-containing protein</fullName>
    </recommendedName>
</protein>
<dbReference type="SMART" id="SM01411">
    <property type="entry name" value="Ephrin_rec_like"/>
    <property type="match status" value="4"/>
</dbReference>
<feature type="domain" description="EGF-like" evidence="3">
    <location>
        <begin position="1518"/>
        <end position="1567"/>
    </location>
</feature>
<feature type="domain" description="EGF-like" evidence="3">
    <location>
        <begin position="1046"/>
        <end position="1089"/>
    </location>
</feature>
<evidence type="ECO:0000256" key="1">
    <source>
        <dbReference type="SAM" id="Phobius"/>
    </source>
</evidence>
<keyword evidence="1" id="KW-0812">Transmembrane</keyword>
<feature type="transmembrane region" description="Helical" evidence="1">
    <location>
        <begin position="2812"/>
        <end position="2833"/>
    </location>
</feature>
<dbReference type="InterPro" id="IPR006212">
    <property type="entry name" value="Furin_repeat"/>
</dbReference>
<dbReference type="EMBL" id="CAJJDP010000040">
    <property type="protein sequence ID" value="CAD8161406.1"/>
    <property type="molecule type" value="Genomic_DNA"/>
</dbReference>
<keyword evidence="2" id="KW-0732">Signal</keyword>
<feature type="transmembrane region" description="Helical" evidence="1">
    <location>
        <begin position="2996"/>
        <end position="3018"/>
    </location>
</feature>
<dbReference type="InterPro" id="IPR000742">
    <property type="entry name" value="EGF"/>
</dbReference>
<feature type="domain" description="EGF-like" evidence="3">
    <location>
        <begin position="836"/>
        <end position="869"/>
    </location>
</feature>
<feature type="domain" description="EGF-like" evidence="3">
    <location>
        <begin position="1190"/>
        <end position="1228"/>
    </location>
</feature>
<feature type="domain" description="EGF-like" evidence="3">
    <location>
        <begin position="1429"/>
        <end position="1468"/>
    </location>
</feature>
<dbReference type="PANTHER" id="PTHR15332">
    <property type="entry name" value="PROPROTEIN CONVERTASE SUBTILISIN_KEXIN TYPE 5-LIKE"/>
    <property type="match status" value="1"/>
</dbReference>
<reference evidence="4" key="1">
    <citation type="submission" date="2021-01" db="EMBL/GenBank/DDBJ databases">
        <authorList>
            <consortium name="Genoscope - CEA"/>
            <person name="William W."/>
        </authorList>
    </citation>
    <scope>NUCLEOTIDE SEQUENCE</scope>
</reference>
<feature type="domain" description="EGF-like" evidence="3">
    <location>
        <begin position="486"/>
        <end position="539"/>
    </location>
</feature>
<feature type="chain" id="PRO_5035925563" description="EGF-like domain-containing protein" evidence="2">
    <location>
        <begin position="19"/>
        <end position="3057"/>
    </location>
</feature>
<feature type="transmembrane region" description="Helical" evidence="1">
    <location>
        <begin position="2868"/>
        <end position="2887"/>
    </location>
</feature>
<evidence type="ECO:0000256" key="2">
    <source>
        <dbReference type="SAM" id="SignalP"/>
    </source>
</evidence>
<feature type="domain" description="EGF-like" evidence="3">
    <location>
        <begin position="149"/>
        <end position="186"/>
    </location>
</feature>
<feature type="domain" description="EGF-like" evidence="3">
    <location>
        <begin position="997"/>
        <end position="1038"/>
    </location>
</feature>
<feature type="domain" description="EGF-like" evidence="3">
    <location>
        <begin position="1382"/>
        <end position="1421"/>
    </location>
</feature>
<sequence>MIRLQIQIFLLTFQVANGFRTLYDIYDKSGYLITCHGLTHSHAPGMHPHPCVAYNPICESVTEPKMVIADGQEILCHPRLRFYSIWTIPYYEEMVFCYYQAILYDYSESTDLVLSCKEIPNTQGECFLAQKAGDIIKCQYCSTVRFGEFCNLSIDCGNNCASCTSNYCGTCKEGFSPSDNADLKCTLACQTGHKQCSNTNGVYAFEECKQGYEKVDNQCVACPNKCTTCVMGICSACEFHYHLKDNQCFGELNCTKVAYILDPNTGLAVGMTCEICDFGYFYNSSQQKCTRCKDEPGLENCLICMNPTECKICKGTHVITADKKCIPFIGCSSKCQTCLYTDPDYCTTCYLKERFESSAIVPGKCVCDYPNGYIEKDGQCAKCLDGQCQTCGQDYYDCTSCKPISNRMLVGSQCICKQGYFETGHADQICLKCYVNCFNCKGISENDCTECGDPNIYSKYFDNGKCFCFQRTLLQTQSDGNSICKPCHPLCEKCYQPSDNTTNQYCTMCIEGQHRVVSNDFRCACQDGYGESGTSDICIKCHYSCLSCKGPLQTDCIACSTVAHRHLTVDYKCACDQAYYDPGFKDQLCYLACHHSCASCNVYGQDKCTSCPSTRHPDKVGTNFQCLCNDSNYYSDPVFLECQQCHPSCKTCNGASQTNCLSCDTTYRQLNISKCDCYPGYYSTGILQCSQCHYTCLTCYSASEDGCITCSVAKNRLMKANKCVCMDNTMEASNTDAMCSKCSYRCSSCTIKVDNCTKCPDQSFRDLGTDNSCSCPAYYYDEPGKPICIKCYSNCYACKGPKYNQCTACNLFSKRELSANGECVCMSKYYDTGKQECSTCSTDCLDCINTPTNCISCNPDKYLLGNICQCKTKLQGTQLSTYFVPSKNKCQSCHYSCLSCSGSLSNQCLSCLNSESRILVGTSCICIENYLDSGFPNCTKCDGRCSGCVTLPTLCKSCPISSLRIYNSVSQSCNCPDTYYDDEINPICQKCDYTCQTCKIISTRCESCQINSYRTYDSILFSCNCDAHYYDSGVPICQQCHYTCQLCNDYGSNQCITCQPQATSFRILNGKVCECLLGYYDDGYSLNCQQCYYTCLSCINSSTYCTSCEQTRHLDQNQCLCNTGYFEKGLSNCSKCDSNCYNCNLNSKKCTECDKNSLRLLNTNTNTCQCQSGTTEIDGLCQQCNVNCQECLNTITNCTSCVSQKILVNSQCICIDGTYLSNLDNKCYSCNSTCATCVGLDSFCLTCASDKNRIINVTNHTCNCKAGYYEDTVKISCIQCDQTCLTCFATSSYCTQCDQSLNLTLNQQNRCVCKSSYFFNIISQQCELCNFTCTECLTQTQCLTCELITRYLDNETSKCLCKDGFYEANQKQCLQCHSSCKTCQMQSNQCLTCEESNKRLFQMNRCPCLDGYYDVGIEMCQKCNDICQTCQTSSTRCHSCYENHLRVLNQNSCTCIPGYFDNGKLICQKCSNSCQTCKNQRDYCTSCDINQGRLDQSIIHKCPCISNFYEDSNETCQKCHIKCSGCVNDKNNCVSCKYVQGSNRLTISNQCNCKDGYYDDEVQVICKKCNTRCKICENDPNNCLKCLSNLRIDPPVCHCMNGYFETDQLLCEPCEIQCDTCQTLASNCVTCKQGRLNKTCDCEDGYFEGGQPECIICDFQCQTCAYYADNCLACKGDRFEIPFCRCQDGYYDDFQTLNCLKCDYTCKTCTLDECLSCNGNRILSDQMTCDPPPNSISSLLTPWCSNCEVAVMKIKLSDDLTTIIVHFDFPLNPNFFSNYLESNGCFNVLNQTTLSKLGMNPQCNIDPANDKQLLLNIGENPTIIPGDTIDFLENSFGHTHCDSKLQHFIFNQLLPPSNPFAPAIQYDVPTYQLNPCEENIILIESKLYDGLRSFISIQWSFIVQGSNGNGDLENFVTELTNYQILDLTIPEKTFPIQSNITLFVEVQNFVSEKNVSKIEIQTHAGQFPSILQQLKQYYYPFESIKMIFTMTKKSCIDNSNISQDNSQYQIQFYEIYRNNSLSRSSNLNFNELISSNLLELNIESYSLSAFTAYIFKFTISDSSVQYESQRNITLQIKSGGILCVFNGTKKIQNYQNVTNIHILCKDLDVLNDWNQDPNLSIMVSCLELTSREECKDSQKQKLIYNSTQTSQTFPKATIEPYTIQSWQVIATKNSVSYSYNTNILYLDYDFQILDVDYNSGYLIRPVNNYEDLQFTFNIPFQERQYLVDYQIALIYDYQLITILKSQYFQYSFQLYDYLQQFNKGNKFLLKLLAQFTDDIIPNQIDLTLFLNQPPICNLKMLQQNIQTLESQKLVINCELSDDKPYSYQMKVFLFKDDFEEFNNKTSDNSLLYYSFQQSNHFILYLPSSEINIIFQIMDFRGSFTNIHQNFKISKKQILCNNQKTDQLNLRQKIAWIFEIMINHNNESDCIKLKDELYNSVEQVMSSEAIYEKLLAYQTLNLYKKLEVNQKAQNSSMRLLEQDQQNECYNKESSLFSSTDDQSTDKKSANISSIIASSQQVEVQIADLIYLKRDIEQENKKNDLIIDTQQVMKFNGVIQMLFSSVQLIDNQLLIIQENQIQTQYQEQVMNISETLIQLIDKITLQIIDKVKVNGQVLQIQGLMMKLQLQKITKSVYNKEFQLEDDYLDNLIAFQQKKQIKVNYNYYNLSNDQRSMLQIYLNRSDFEINQKYFVKSTLTNFLYANTSFNQPQQNTQYRIDLAEFQYCDTQKGDSEFMNYNYYCINHLEDNTYENCDLLMEELNNKSAQLYCKCKSFGSLFLIKISNKSINQQNNTLVNQIQEDYQNIEIFQQTFIYVQIAFIISSIMVYCALVYLDYQSQKNIIMEQASSNSSDTLELAKKAFQINIYPGHIFMFKTSFYNIHSILQFFQNDQNPVKKSFRFLQVSNQISILILTSTWEVLLIDMVIINACINLLITLVIRALSKITQAIYMFEGKASVVMVVLYLCLPFMYIFLMILALNQIEINKTEMDIQITLNLLSTLLLVFFIYEPIAIYIRIVIYRPFLDSINRNEQNPVSHFVYFFIYHSKINKIYNELNIR</sequence>
<dbReference type="SMART" id="SM00261">
    <property type="entry name" value="FU"/>
    <property type="match status" value="28"/>
</dbReference>
<evidence type="ECO:0000313" key="5">
    <source>
        <dbReference type="Proteomes" id="UP000683925"/>
    </source>
</evidence>
<feature type="domain" description="EGF-like" evidence="3">
    <location>
        <begin position="1575"/>
        <end position="1612"/>
    </location>
</feature>
<dbReference type="Proteomes" id="UP000683925">
    <property type="component" value="Unassembled WGS sequence"/>
</dbReference>
<dbReference type="SMART" id="SM00181">
    <property type="entry name" value="EGF"/>
    <property type="match status" value="18"/>
</dbReference>
<keyword evidence="5" id="KW-1185">Reference proteome</keyword>
<feature type="domain" description="EGF-like" evidence="3">
    <location>
        <begin position="390"/>
        <end position="431"/>
    </location>
</feature>
<feature type="domain" description="EGF-like" evidence="3">
    <location>
        <begin position="547"/>
        <end position="590"/>
    </location>
</feature>
<proteinExistence type="predicted"/>
<feature type="signal peptide" evidence="2">
    <location>
        <begin position="1"/>
        <end position="18"/>
    </location>
</feature>
<feature type="transmembrane region" description="Helical" evidence="1">
    <location>
        <begin position="2907"/>
        <end position="2934"/>
    </location>
</feature>
<dbReference type="OMA" id="ICKGTHV"/>
<feature type="domain" description="EGF-like" evidence="3">
    <location>
        <begin position="1279"/>
        <end position="1312"/>
    </location>
</feature>
<evidence type="ECO:0000259" key="3">
    <source>
        <dbReference type="SMART" id="SM00181"/>
    </source>
</evidence>
<gene>
    <name evidence="4" type="ORF">POCTA_138.1.T0400013</name>
</gene>
<organism evidence="4 5">
    <name type="scientific">Paramecium octaurelia</name>
    <dbReference type="NCBI Taxonomy" id="43137"/>
    <lineage>
        <taxon>Eukaryota</taxon>
        <taxon>Sar</taxon>
        <taxon>Alveolata</taxon>
        <taxon>Ciliophora</taxon>
        <taxon>Intramacronucleata</taxon>
        <taxon>Oligohymenophorea</taxon>
        <taxon>Peniculida</taxon>
        <taxon>Parameciidae</taxon>
        <taxon>Paramecium</taxon>
    </lineage>
</organism>
<keyword evidence="1" id="KW-1133">Transmembrane helix</keyword>
<dbReference type="PANTHER" id="PTHR15332:SF175">
    <property type="entry name" value="PROPROTEIN CONVERTASE SUBTILISIN_KEXIN TYPE 5-LIKE"/>
    <property type="match status" value="1"/>
</dbReference>
<name>A0A8S1UFG7_PAROT</name>
<feature type="domain" description="EGF-like" evidence="3">
    <location>
        <begin position="1229"/>
        <end position="1278"/>
    </location>
</feature>
<feature type="domain" description="EGF-like" evidence="3">
    <location>
        <begin position="1142"/>
        <end position="1182"/>
    </location>
</feature>
<feature type="domain" description="EGF-like" evidence="3">
    <location>
        <begin position="1663"/>
        <end position="1700"/>
    </location>
</feature>
<evidence type="ECO:0000313" key="4">
    <source>
        <dbReference type="EMBL" id="CAD8161406.1"/>
    </source>
</evidence>
<dbReference type="CDD" id="cd00064">
    <property type="entry name" value="FU"/>
    <property type="match status" value="1"/>
</dbReference>
<keyword evidence="1" id="KW-0472">Membrane</keyword>
<feature type="domain" description="EGF-like" evidence="3">
    <location>
        <begin position="899"/>
        <end position="939"/>
    </location>
</feature>
<dbReference type="OrthoDB" id="313494at2759"/>
<comment type="caution">
    <text evidence="4">The sequence shown here is derived from an EMBL/GenBank/DDBJ whole genome shotgun (WGS) entry which is preliminary data.</text>
</comment>
<feature type="domain" description="EGF-like" evidence="3">
    <location>
        <begin position="1335"/>
        <end position="1374"/>
    </location>
</feature>
<accession>A0A8S1UFG7</accession>